<keyword evidence="2" id="KW-0255">Endonuclease</keyword>
<protein>
    <submittedName>
        <fullName evidence="2">Endonuclease/exonuclease/phosphatase family protein</fullName>
    </submittedName>
</protein>
<accession>A0ABW5R730</accession>
<dbReference type="RefSeq" id="WP_379928251.1">
    <property type="nucleotide sequence ID" value="NZ_JBHUMM010000007.1"/>
</dbReference>
<evidence type="ECO:0000259" key="1">
    <source>
        <dbReference type="Pfam" id="PF03372"/>
    </source>
</evidence>
<evidence type="ECO:0000313" key="3">
    <source>
        <dbReference type="Proteomes" id="UP001597497"/>
    </source>
</evidence>
<dbReference type="InterPro" id="IPR051916">
    <property type="entry name" value="GPI-anchor_lipid_remodeler"/>
</dbReference>
<evidence type="ECO:0000313" key="2">
    <source>
        <dbReference type="EMBL" id="MFD2670822.1"/>
    </source>
</evidence>
<reference evidence="3" key="1">
    <citation type="journal article" date="2019" name="Int. J. Syst. Evol. Microbiol.">
        <title>The Global Catalogue of Microorganisms (GCM) 10K type strain sequencing project: providing services to taxonomists for standard genome sequencing and annotation.</title>
        <authorList>
            <consortium name="The Broad Institute Genomics Platform"/>
            <consortium name="The Broad Institute Genome Sequencing Center for Infectious Disease"/>
            <person name="Wu L."/>
            <person name="Ma J."/>
        </authorList>
    </citation>
    <scope>NUCLEOTIDE SEQUENCE [LARGE SCALE GENOMIC DNA]</scope>
    <source>
        <strain evidence="3">KCTC 33676</strain>
    </source>
</reference>
<dbReference type="Proteomes" id="UP001597497">
    <property type="component" value="Unassembled WGS sequence"/>
</dbReference>
<name>A0ABW5R730_9BACL</name>
<sequence>MLGRLGKQPIVQMALLVFLLSGMLHAGTEVRGMAFKEETAVATFTASGLMPGTLSVMTYNIRHAWGLDQTVDVERIERDIRQMDADIVALQEVDRWNPRSGFQDQIGRLGERLNMAWAFAPSLKLGFMEYGNAILSKYPIESADVHVLPGKTEKRTMLSVTVRVDQMPVQIWTTHLGVSEADRQQQFPLLMTALEQTDDSPHGQGEPDLLMGDFNMLDSHPLMQAIMKGWKKARPEGLTATVLSGRELDHIFYRDKWRLLQSGVRVTESSDHHVVWARFIRQDAWLDAPPSPMPSVDVRATIRVAHSEVGRVRRDL</sequence>
<keyword evidence="2" id="KW-0540">Nuclease</keyword>
<feature type="domain" description="Endonuclease/exonuclease/phosphatase" evidence="1">
    <location>
        <begin position="57"/>
        <end position="272"/>
    </location>
</feature>
<comment type="caution">
    <text evidence="2">The sequence shown here is derived from an EMBL/GenBank/DDBJ whole genome shotgun (WGS) entry which is preliminary data.</text>
</comment>
<keyword evidence="3" id="KW-1185">Reference proteome</keyword>
<dbReference type="Pfam" id="PF03372">
    <property type="entry name" value="Exo_endo_phos"/>
    <property type="match status" value="1"/>
</dbReference>
<proteinExistence type="predicted"/>
<dbReference type="PANTHER" id="PTHR14859:SF1">
    <property type="entry name" value="PGAP2-INTERACTING PROTEIN"/>
    <property type="match status" value="1"/>
</dbReference>
<dbReference type="SUPFAM" id="SSF56219">
    <property type="entry name" value="DNase I-like"/>
    <property type="match status" value="1"/>
</dbReference>
<dbReference type="PANTHER" id="PTHR14859">
    <property type="entry name" value="CALCOFLUOR WHITE HYPERSENSITIVE PROTEIN PRECURSOR"/>
    <property type="match status" value="1"/>
</dbReference>
<dbReference type="InterPro" id="IPR036691">
    <property type="entry name" value="Endo/exonu/phosph_ase_sf"/>
</dbReference>
<dbReference type="Gene3D" id="3.60.10.10">
    <property type="entry name" value="Endonuclease/exonuclease/phosphatase"/>
    <property type="match status" value="1"/>
</dbReference>
<dbReference type="EMBL" id="JBHUMM010000007">
    <property type="protein sequence ID" value="MFD2670822.1"/>
    <property type="molecule type" value="Genomic_DNA"/>
</dbReference>
<dbReference type="InterPro" id="IPR005135">
    <property type="entry name" value="Endo/exonuclease/phosphatase"/>
</dbReference>
<dbReference type="GO" id="GO:0004519">
    <property type="term" value="F:endonuclease activity"/>
    <property type="evidence" value="ECO:0007669"/>
    <property type="project" value="UniProtKB-KW"/>
</dbReference>
<gene>
    <name evidence="2" type="ORF">ACFSUC_04275</name>
</gene>
<keyword evidence="2" id="KW-0378">Hydrolase</keyword>
<organism evidence="2 3">
    <name type="scientific">Marinicrinis sediminis</name>
    <dbReference type="NCBI Taxonomy" id="1652465"/>
    <lineage>
        <taxon>Bacteria</taxon>
        <taxon>Bacillati</taxon>
        <taxon>Bacillota</taxon>
        <taxon>Bacilli</taxon>
        <taxon>Bacillales</taxon>
        <taxon>Paenibacillaceae</taxon>
    </lineage>
</organism>